<evidence type="ECO:0000256" key="7">
    <source>
        <dbReference type="ARBA" id="ARBA00023242"/>
    </source>
</evidence>
<dbReference type="GO" id="GO:0005634">
    <property type="term" value="C:nucleus"/>
    <property type="evidence" value="ECO:0007669"/>
    <property type="project" value="UniProtKB-SubCell"/>
</dbReference>
<protein>
    <submittedName>
        <fullName evidence="11">BEL1-like homeodomain protein 3-like</fullName>
    </submittedName>
</protein>
<dbReference type="InterPro" id="IPR009057">
    <property type="entry name" value="Homeodomain-like_sf"/>
</dbReference>
<evidence type="ECO:0000256" key="9">
    <source>
        <dbReference type="SAM" id="MobiDB-lite"/>
    </source>
</evidence>
<evidence type="ECO:0000256" key="8">
    <source>
        <dbReference type="PROSITE-ProRule" id="PRU00108"/>
    </source>
</evidence>
<accession>A0A2K3NBW1</accession>
<keyword evidence="5 8" id="KW-0371">Homeobox</keyword>
<dbReference type="PANTHER" id="PTHR11850">
    <property type="entry name" value="HOMEOBOX PROTEIN TRANSCRIPTION FACTORS"/>
    <property type="match status" value="1"/>
</dbReference>
<dbReference type="SMART" id="SM00389">
    <property type="entry name" value="HOX"/>
    <property type="match status" value="1"/>
</dbReference>
<dbReference type="SUPFAM" id="SSF46689">
    <property type="entry name" value="Homeodomain-like"/>
    <property type="match status" value="1"/>
</dbReference>
<evidence type="ECO:0000256" key="2">
    <source>
        <dbReference type="ARBA" id="ARBA00006454"/>
    </source>
</evidence>
<dbReference type="CDD" id="cd00086">
    <property type="entry name" value="homeodomain"/>
    <property type="match status" value="1"/>
</dbReference>
<dbReference type="EMBL" id="ASHM01019018">
    <property type="protein sequence ID" value="PNY00519.1"/>
    <property type="molecule type" value="Genomic_DNA"/>
</dbReference>
<gene>
    <name evidence="11" type="ORF">L195_g023801</name>
</gene>
<dbReference type="GO" id="GO:0006355">
    <property type="term" value="P:regulation of DNA-templated transcription"/>
    <property type="evidence" value="ECO:0007669"/>
    <property type="project" value="InterPro"/>
</dbReference>
<dbReference type="Pfam" id="PF07526">
    <property type="entry name" value="POX"/>
    <property type="match status" value="1"/>
</dbReference>
<comment type="similarity">
    <text evidence="2">Belongs to the TALE/BELL homeobox family.</text>
</comment>
<sequence>MYPNQAFSSGSYAEMISGNTLLPHNYSESIGGQNELKFMTSMSDTMNMQHINEGHSNDATSDPRTQFGLVESEQNVQLQGLSLSLGTMMPSFQYQYPGNGFTSLMNAQISNLKESASLKDDEELRNAECIASLSSGGFHNTIKREGLYNPQHHSIGLNEGQSDLCLQGSAVIPNNSLNSHYLKAAQELLDEIVNVRKGLKQTGSEKQQSFRDAGLDGSKDSDGKSTSQSMQISPGPNSSNANNPSCELSPAERQHLLDKKTKLLAMLDEVDKRYRQYCHQMQIVVSSFDMVAGCGSAEPYTALALRTISRHFRCLRDAISGQIQVTQRSLGEQEGIPRLRYVDQQLRQQKALQQLGVMRQAWRPQRGLPESSVSILRAWLFEHFLHPYPKDSEKIMLARQTGLTRNQVANWFINARVRLWKPMVEEMYKEEFGDSETSSNLLSENTLKAPRDDDVRVCDDKREESQDKLTTTDSVQQGQIAGLKLDHASSSTTAATEFDRGIQSNDHWANMMDSRIGKMQGDQQRFNMNNSPYSNAPISINQNGDGCIMDSTPTTYDDLSELSNFGVGGHVSLALELRNSESDGFGLSNDDINKRRNQALASSSDTDLLDYHFTDNGKQQHKFGNPHLLHEFVV</sequence>
<feature type="compositionally biased region" description="Low complexity" evidence="9">
    <location>
        <begin position="233"/>
        <end position="245"/>
    </location>
</feature>
<proteinExistence type="inferred from homology"/>
<dbReference type="InterPro" id="IPR050224">
    <property type="entry name" value="TALE_homeobox"/>
</dbReference>
<dbReference type="Proteomes" id="UP000236291">
    <property type="component" value="Unassembled WGS sequence"/>
</dbReference>
<evidence type="ECO:0000256" key="5">
    <source>
        <dbReference type="ARBA" id="ARBA00023155"/>
    </source>
</evidence>
<dbReference type="SMART" id="SM00574">
    <property type="entry name" value="POX"/>
    <property type="match status" value="1"/>
</dbReference>
<dbReference type="AlphaFoldDB" id="A0A2K3NBW1"/>
<evidence type="ECO:0000256" key="6">
    <source>
        <dbReference type="ARBA" id="ARBA00023163"/>
    </source>
</evidence>
<feature type="region of interest" description="Disordered" evidence="9">
    <location>
        <begin position="431"/>
        <end position="475"/>
    </location>
</feature>
<organism evidence="11 12">
    <name type="scientific">Trifolium pratense</name>
    <name type="common">Red clover</name>
    <dbReference type="NCBI Taxonomy" id="57577"/>
    <lineage>
        <taxon>Eukaryota</taxon>
        <taxon>Viridiplantae</taxon>
        <taxon>Streptophyta</taxon>
        <taxon>Embryophyta</taxon>
        <taxon>Tracheophyta</taxon>
        <taxon>Spermatophyta</taxon>
        <taxon>Magnoliopsida</taxon>
        <taxon>eudicotyledons</taxon>
        <taxon>Gunneridae</taxon>
        <taxon>Pentapetalae</taxon>
        <taxon>rosids</taxon>
        <taxon>fabids</taxon>
        <taxon>Fabales</taxon>
        <taxon>Fabaceae</taxon>
        <taxon>Papilionoideae</taxon>
        <taxon>50 kb inversion clade</taxon>
        <taxon>NPAAA clade</taxon>
        <taxon>Hologalegina</taxon>
        <taxon>IRL clade</taxon>
        <taxon>Trifolieae</taxon>
        <taxon>Trifolium</taxon>
    </lineage>
</organism>
<feature type="compositionally biased region" description="Polar residues" evidence="9">
    <location>
        <begin position="435"/>
        <end position="446"/>
    </location>
</feature>
<dbReference type="Pfam" id="PF05920">
    <property type="entry name" value="Homeobox_KN"/>
    <property type="match status" value="1"/>
</dbReference>
<comment type="caution">
    <text evidence="11">The sequence shown here is derived from an EMBL/GenBank/DDBJ whole genome shotgun (WGS) entry which is preliminary data.</text>
</comment>
<evidence type="ECO:0000256" key="4">
    <source>
        <dbReference type="ARBA" id="ARBA00023125"/>
    </source>
</evidence>
<feature type="domain" description="Homeobox" evidence="10">
    <location>
        <begin position="359"/>
        <end position="422"/>
    </location>
</feature>
<keyword evidence="6" id="KW-0804">Transcription</keyword>
<evidence type="ECO:0000256" key="3">
    <source>
        <dbReference type="ARBA" id="ARBA00023015"/>
    </source>
</evidence>
<keyword evidence="3" id="KW-0805">Transcription regulation</keyword>
<dbReference type="STRING" id="57577.A0A2K3NBW1"/>
<dbReference type="PROSITE" id="PS50071">
    <property type="entry name" value="HOMEOBOX_2"/>
    <property type="match status" value="1"/>
</dbReference>
<feature type="compositionally biased region" description="Basic and acidic residues" evidence="9">
    <location>
        <begin position="449"/>
        <end position="467"/>
    </location>
</feature>
<feature type="DNA-binding region" description="Homeobox" evidence="8">
    <location>
        <begin position="361"/>
        <end position="423"/>
    </location>
</feature>
<dbReference type="InterPro" id="IPR001356">
    <property type="entry name" value="HD"/>
</dbReference>
<evidence type="ECO:0000259" key="10">
    <source>
        <dbReference type="PROSITE" id="PS50071"/>
    </source>
</evidence>
<evidence type="ECO:0000256" key="1">
    <source>
        <dbReference type="ARBA" id="ARBA00004123"/>
    </source>
</evidence>
<comment type="subcellular location">
    <subcellularLocation>
        <location evidence="1 8">Nucleus</location>
    </subcellularLocation>
</comment>
<reference evidence="11 12" key="1">
    <citation type="journal article" date="2014" name="Am. J. Bot.">
        <title>Genome assembly and annotation for red clover (Trifolium pratense; Fabaceae).</title>
        <authorList>
            <person name="Istvanek J."/>
            <person name="Jaros M."/>
            <person name="Krenek A."/>
            <person name="Repkova J."/>
        </authorList>
    </citation>
    <scope>NUCLEOTIDE SEQUENCE [LARGE SCALE GENOMIC DNA]</scope>
    <source>
        <strain evidence="12">cv. Tatra</strain>
        <tissue evidence="11">Young leaves</tissue>
    </source>
</reference>
<feature type="compositionally biased region" description="Basic and acidic residues" evidence="9">
    <location>
        <begin position="213"/>
        <end position="223"/>
    </location>
</feature>
<dbReference type="InterPro" id="IPR006563">
    <property type="entry name" value="POX_dom"/>
</dbReference>
<dbReference type="InterPro" id="IPR008422">
    <property type="entry name" value="KN_HD"/>
</dbReference>
<evidence type="ECO:0000313" key="12">
    <source>
        <dbReference type="Proteomes" id="UP000236291"/>
    </source>
</evidence>
<keyword evidence="4 8" id="KW-0238">DNA-binding</keyword>
<reference evidence="11 12" key="2">
    <citation type="journal article" date="2017" name="Front. Plant Sci.">
        <title>Gene Classification and Mining of Molecular Markers Useful in Red Clover (Trifolium pratense) Breeding.</title>
        <authorList>
            <person name="Istvanek J."/>
            <person name="Dluhosova J."/>
            <person name="Dluhos P."/>
            <person name="Patkova L."/>
            <person name="Nedelnik J."/>
            <person name="Repkova J."/>
        </authorList>
    </citation>
    <scope>NUCLEOTIDE SEQUENCE [LARGE SCALE GENOMIC DNA]</scope>
    <source>
        <strain evidence="12">cv. Tatra</strain>
        <tissue evidence="11">Young leaves</tissue>
    </source>
</reference>
<dbReference type="ExpressionAtlas" id="A0A2K3NBW1">
    <property type="expression patterns" value="baseline"/>
</dbReference>
<name>A0A2K3NBW1_TRIPR</name>
<evidence type="ECO:0000313" key="11">
    <source>
        <dbReference type="EMBL" id="PNY00519.1"/>
    </source>
</evidence>
<dbReference type="GO" id="GO:0003677">
    <property type="term" value="F:DNA binding"/>
    <property type="evidence" value="ECO:0007669"/>
    <property type="project" value="UniProtKB-UniRule"/>
</dbReference>
<feature type="region of interest" description="Disordered" evidence="9">
    <location>
        <begin position="200"/>
        <end position="248"/>
    </location>
</feature>
<dbReference type="Gene3D" id="1.10.10.60">
    <property type="entry name" value="Homeodomain-like"/>
    <property type="match status" value="1"/>
</dbReference>
<keyword evidence="7 8" id="KW-0539">Nucleus</keyword>